<evidence type="ECO:0000313" key="4">
    <source>
        <dbReference type="Proteomes" id="UP001374535"/>
    </source>
</evidence>
<accession>A0AAQ3RIE5</accession>
<keyword evidence="1" id="KW-0143">Chaperone</keyword>
<feature type="domain" description="Chaperone DnaJ C-terminal" evidence="2">
    <location>
        <begin position="5"/>
        <end position="109"/>
    </location>
</feature>
<dbReference type="GO" id="GO:0051087">
    <property type="term" value="F:protein-folding chaperone binding"/>
    <property type="evidence" value="ECO:0007669"/>
    <property type="project" value="TreeGrafter"/>
</dbReference>
<gene>
    <name evidence="3" type="ORF">V8G54_032941</name>
</gene>
<protein>
    <recommendedName>
        <fullName evidence="2">Chaperone DnaJ C-terminal domain-containing protein</fullName>
    </recommendedName>
</protein>
<dbReference type="GO" id="GO:0006457">
    <property type="term" value="P:protein folding"/>
    <property type="evidence" value="ECO:0007669"/>
    <property type="project" value="InterPro"/>
</dbReference>
<name>A0AAQ3RIE5_VIGMU</name>
<dbReference type="Proteomes" id="UP001374535">
    <property type="component" value="Chromosome 10"/>
</dbReference>
<dbReference type="GO" id="GO:0051082">
    <property type="term" value="F:unfolded protein binding"/>
    <property type="evidence" value="ECO:0007669"/>
    <property type="project" value="InterPro"/>
</dbReference>
<dbReference type="EMBL" id="CP144691">
    <property type="protein sequence ID" value="WVY93853.1"/>
    <property type="molecule type" value="Genomic_DNA"/>
</dbReference>
<organism evidence="3 4">
    <name type="scientific">Vigna mungo</name>
    <name type="common">Black gram</name>
    <name type="synonym">Phaseolus mungo</name>
    <dbReference type="NCBI Taxonomy" id="3915"/>
    <lineage>
        <taxon>Eukaryota</taxon>
        <taxon>Viridiplantae</taxon>
        <taxon>Streptophyta</taxon>
        <taxon>Embryophyta</taxon>
        <taxon>Tracheophyta</taxon>
        <taxon>Spermatophyta</taxon>
        <taxon>Magnoliopsida</taxon>
        <taxon>eudicotyledons</taxon>
        <taxon>Gunneridae</taxon>
        <taxon>Pentapetalae</taxon>
        <taxon>rosids</taxon>
        <taxon>fabids</taxon>
        <taxon>Fabales</taxon>
        <taxon>Fabaceae</taxon>
        <taxon>Papilionoideae</taxon>
        <taxon>50 kb inversion clade</taxon>
        <taxon>NPAAA clade</taxon>
        <taxon>indigoferoid/millettioid clade</taxon>
        <taxon>Phaseoleae</taxon>
        <taxon>Vigna</taxon>
    </lineage>
</organism>
<dbReference type="InterPro" id="IPR002939">
    <property type="entry name" value="DnaJ_C"/>
</dbReference>
<proteinExistence type="predicted"/>
<dbReference type="AlphaFoldDB" id="A0AAQ3RIE5"/>
<feature type="non-terminal residue" evidence="3">
    <location>
        <position position="1"/>
    </location>
</feature>
<reference evidence="3 4" key="1">
    <citation type="journal article" date="2023" name="Life. Sci Alliance">
        <title>Evolutionary insights into 3D genome organization and epigenetic landscape of Vigna mungo.</title>
        <authorList>
            <person name="Junaid A."/>
            <person name="Singh B."/>
            <person name="Bhatia S."/>
        </authorList>
    </citation>
    <scope>NUCLEOTIDE SEQUENCE [LARGE SCALE GENOMIC DNA]</scope>
    <source>
        <strain evidence="3">Urdbean</strain>
    </source>
</reference>
<evidence type="ECO:0000259" key="2">
    <source>
        <dbReference type="Pfam" id="PF01556"/>
    </source>
</evidence>
<sequence length="117" mass="13656">KLVEEVLIVEVQHGWKKGTKLTYLEKGGDLEHYRLANLVLFVYEKLDRVYTRDVNDLVVTHKISLMEALTKSTVNLDTLYGRNLTMPIDQIIHLEYEEVVEREGMPLSQGIQQRRET</sequence>
<dbReference type="PANTHER" id="PTHR24078">
    <property type="entry name" value="DNAJ HOMOLOG SUBFAMILY C MEMBER"/>
    <property type="match status" value="1"/>
</dbReference>
<evidence type="ECO:0000256" key="1">
    <source>
        <dbReference type="ARBA" id="ARBA00023186"/>
    </source>
</evidence>
<dbReference type="GO" id="GO:0005829">
    <property type="term" value="C:cytosol"/>
    <property type="evidence" value="ECO:0007669"/>
    <property type="project" value="TreeGrafter"/>
</dbReference>
<dbReference type="InterPro" id="IPR008971">
    <property type="entry name" value="HSP40/DnaJ_pept-bd"/>
</dbReference>
<dbReference type="PANTHER" id="PTHR24078:SF529">
    <property type="entry name" value="HEAT-SHOCK PROTEIN DNAJ"/>
    <property type="match status" value="1"/>
</dbReference>
<dbReference type="Gene3D" id="2.60.260.20">
    <property type="entry name" value="Urease metallochaperone UreE, N-terminal domain"/>
    <property type="match status" value="2"/>
</dbReference>
<keyword evidence="4" id="KW-1185">Reference proteome</keyword>
<dbReference type="InterPro" id="IPR051339">
    <property type="entry name" value="DnaJ_subfamily_B"/>
</dbReference>
<dbReference type="Pfam" id="PF01556">
    <property type="entry name" value="DnaJ_C"/>
    <property type="match status" value="1"/>
</dbReference>
<dbReference type="SUPFAM" id="SSF49493">
    <property type="entry name" value="HSP40/DnaJ peptide-binding domain"/>
    <property type="match status" value="1"/>
</dbReference>
<evidence type="ECO:0000313" key="3">
    <source>
        <dbReference type="EMBL" id="WVY93853.1"/>
    </source>
</evidence>